<sequence>MACKDFQEAMKTGLEAQLRPPQPLHVFQAEQTEAAFRHFQEANVIGKKVVELHPGMTLVVNFQTKARYNFPADATNIVAGGLGGLGRSFARWMASRGARNLVLVSRSSIKSNAAKALVSELGMQGVCVATLQVDIGDMTSLSHVLDDLTKSIPPIRGCFQATVALRDNLFENMTHEDWVVSTRSKVTGS</sequence>
<dbReference type="SMART" id="SM00822">
    <property type="entry name" value="PKS_KR"/>
    <property type="match status" value="1"/>
</dbReference>
<proteinExistence type="predicted"/>
<protein>
    <recommendedName>
        <fullName evidence="1">Ketoreductase domain-containing protein</fullName>
    </recommendedName>
</protein>
<dbReference type="InterPro" id="IPR013968">
    <property type="entry name" value="PKS_KR"/>
</dbReference>
<dbReference type="EMBL" id="JBEFKJ010000001">
    <property type="protein sequence ID" value="KAL2048164.1"/>
    <property type="molecule type" value="Genomic_DNA"/>
</dbReference>
<evidence type="ECO:0000313" key="3">
    <source>
        <dbReference type="Proteomes" id="UP001590950"/>
    </source>
</evidence>
<dbReference type="PANTHER" id="PTHR43775:SF29">
    <property type="entry name" value="ASPERFURANONE POLYKETIDE SYNTHASE AFOG-RELATED"/>
    <property type="match status" value="1"/>
</dbReference>
<organism evidence="2 3">
    <name type="scientific">Stereocaulon virgatum</name>
    <dbReference type="NCBI Taxonomy" id="373712"/>
    <lineage>
        <taxon>Eukaryota</taxon>
        <taxon>Fungi</taxon>
        <taxon>Dikarya</taxon>
        <taxon>Ascomycota</taxon>
        <taxon>Pezizomycotina</taxon>
        <taxon>Lecanoromycetes</taxon>
        <taxon>OSLEUM clade</taxon>
        <taxon>Lecanoromycetidae</taxon>
        <taxon>Lecanorales</taxon>
        <taxon>Lecanorineae</taxon>
        <taxon>Stereocaulaceae</taxon>
        <taxon>Stereocaulon</taxon>
    </lineage>
</organism>
<dbReference type="Gene3D" id="3.40.50.720">
    <property type="entry name" value="NAD(P)-binding Rossmann-like Domain"/>
    <property type="match status" value="1"/>
</dbReference>
<dbReference type="InterPro" id="IPR057326">
    <property type="entry name" value="KR_dom"/>
</dbReference>
<dbReference type="Gene3D" id="3.90.180.10">
    <property type="entry name" value="Medium-chain alcohol dehydrogenases, catalytic domain"/>
    <property type="match status" value="1"/>
</dbReference>
<gene>
    <name evidence="2" type="ORF">N7G274_000075</name>
</gene>
<dbReference type="InterPro" id="IPR050091">
    <property type="entry name" value="PKS_NRPS_Biosynth_Enz"/>
</dbReference>
<dbReference type="Pfam" id="PF08659">
    <property type="entry name" value="KR"/>
    <property type="match status" value="1"/>
</dbReference>
<dbReference type="InterPro" id="IPR036291">
    <property type="entry name" value="NAD(P)-bd_dom_sf"/>
</dbReference>
<reference evidence="2 3" key="1">
    <citation type="submission" date="2024-09" db="EMBL/GenBank/DDBJ databases">
        <title>Rethinking Asexuality: The Enigmatic Case of Functional Sexual Genes in Lepraria (Stereocaulaceae).</title>
        <authorList>
            <person name="Doellman M."/>
            <person name="Sun Y."/>
            <person name="Barcenas-Pena A."/>
            <person name="Lumbsch H.T."/>
            <person name="Grewe F."/>
        </authorList>
    </citation>
    <scope>NUCLEOTIDE SEQUENCE [LARGE SCALE GENOMIC DNA]</scope>
    <source>
        <strain evidence="2 3">Mercado 3170</strain>
    </source>
</reference>
<comment type="caution">
    <text evidence="2">The sequence shown here is derived from an EMBL/GenBank/DDBJ whole genome shotgun (WGS) entry which is preliminary data.</text>
</comment>
<dbReference type="SUPFAM" id="SSF51735">
    <property type="entry name" value="NAD(P)-binding Rossmann-fold domains"/>
    <property type="match status" value="1"/>
</dbReference>
<evidence type="ECO:0000313" key="2">
    <source>
        <dbReference type="EMBL" id="KAL2048164.1"/>
    </source>
</evidence>
<keyword evidence="3" id="KW-1185">Reference proteome</keyword>
<name>A0ABR4AR29_9LECA</name>
<accession>A0ABR4AR29</accession>
<dbReference type="PANTHER" id="PTHR43775">
    <property type="entry name" value="FATTY ACID SYNTHASE"/>
    <property type="match status" value="1"/>
</dbReference>
<evidence type="ECO:0000259" key="1">
    <source>
        <dbReference type="SMART" id="SM00822"/>
    </source>
</evidence>
<feature type="domain" description="Ketoreductase" evidence="1">
    <location>
        <begin position="74"/>
        <end position="189"/>
    </location>
</feature>
<dbReference type="Proteomes" id="UP001590950">
    <property type="component" value="Unassembled WGS sequence"/>
</dbReference>